<organism evidence="9">
    <name type="scientific">Physcomitrium patens</name>
    <name type="common">Spreading-leaved earth moss</name>
    <name type="synonym">Physcomitrella patens</name>
    <dbReference type="NCBI Taxonomy" id="3218"/>
    <lineage>
        <taxon>Eukaryota</taxon>
        <taxon>Viridiplantae</taxon>
        <taxon>Streptophyta</taxon>
        <taxon>Embryophyta</taxon>
        <taxon>Bryophyta</taxon>
        <taxon>Bryophytina</taxon>
        <taxon>Bryopsida</taxon>
        <taxon>Funariidae</taxon>
        <taxon>Funariales</taxon>
        <taxon>Funariaceae</taxon>
        <taxon>Physcomitrium</taxon>
    </lineage>
</organism>
<dbReference type="InterPro" id="IPR006575">
    <property type="entry name" value="RWD_dom"/>
</dbReference>
<evidence type="ECO:0000259" key="8">
    <source>
        <dbReference type="PROSITE" id="PS50908"/>
    </source>
</evidence>
<reference evidence="10" key="3">
    <citation type="submission" date="2020-12" db="UniProtKB">
        <authorList>
            <consortium name="EnsemblPlants"/>
        </authorList>
    </citation>
    <scope>IDENTIFICATION</scope>
</reference>
<dbReference type="Gene3D" id="3.10.110.10">
    <property type="entry name" value="Ubiquitin Conjugating Enzyme"/>
    <property type="match status" value="1"/>
</dbReference>
<evidence type="ECO:0000313" key="10">
    <source>
        <dbReference type="EnsemblPlants" id="Pp3c1_13050V3.1"/>
    </source>
</evidence>
<protein>
    <recommendedName>
        <fullName evidence="8">RWD domain-containing protein</fullName>
    </recommendedName>
</protein>
<evidence type="ECO:0000256" key="4">
    <source>
        <dbReference type="ARBA" id="ARBA00022491"/>
    </source>
</evidence>
<dbReference type="PANTHER" id="PTHR16301">
    <property type="entry name" value="IMPACT-RELATED"/>
    <property type="match status" value="1"/>
</dbReference>
<keyword evidence="3" id="KW-0963">Cytoplasm</keyword>
<dbReference type="GO" id="GO:0140469">
    <property type="term" value="P:GCN2-mediated signaling"/>
    <property type="evidence" value="ECO:0000318"/>
    <property type="project" value="GO_Central"/>
</dbReference>
<dbReference type="Proteomes" id="UP000006727">
    <property type="component" value="Chromosome 1"/>
</dbReference>
<dbReference type="InterPro" id="IPR020568">
    <property type="entry name" value="Ribosomal_Su5_D2-typ_SF"/>
</dbReference>
<dbReference type="PANTHER" id="PTHR16301:SF25">
    <property type="entry name" value="PROTEIN IMPACT"/>
    <property type="match status" value="1"/>
</dbReference>
<dbReference type="Pfam" id="PF05773">
    <property type="entry name" value="RWD"/>
    <property type="match status" value="1"/>
</dbReference>
<evidence type="ECO:0000313" key="9">
    <source>
        <dbReference type="EMBL" id="PNR62175.1"/>
    </source>
</evidence>
<accession>A0A2K1L801</accession>
<dbReference type="Gramene" id="Pp3c1_13050V3.1">
    <property type="protein sequence ID" value="Pp3c1_13050V3.1"/>
    <property type="gene ID" value="Pp3c1_13050"/>
</dbReference>
<dbReference type="SUPFAM" id="SSF54495">
    <property type="entry name" value="UBC-like"/>
    <property type="match status" value="1"/>
</dbReference>
<dbReference type="GO" id="GO:0005737">
    <property type="term" value="C:cytoplasm"/>
    <property type="evidence" value="ECO:0000318"/>
    <property type="project" value="GO_Central"/>
</dbReference>
<dbReference type="PROSITE" id="PS50908">
    <property type="entry name" value="RWD"/>
    <property type="match status" value="1"/>
</dbReference>
<dbReference type="EMBL" id="ABEU02000001">
    <property type="protein sequence ID" value="PNR62175.1"/>
    <property type="molecule type" value="Genomic_DNA"/>
</dbReference>
<comment type="similarity">
    <text evidence="2">Belongs to the IMPACT family.</text>
</comment>
<evidence type="ECO:0000256" key="3">
    <source>
        <dbReference type="ARBA" id="ARBA00022490"/>
    </source>
</evidence>
<dbReference type="AlphaFoldDB" id="A0A2K1L801"/>
<evidence type="ECO:0000256" key="5">
    <source>
        <dbReference type="ARBA" id="ARBA00022845"/>
    </source>
</evidence>
<reference evidence="9 11" key="1">
    <citation type="journal article" date="2008" name="Science">
        <title>The Physcomitrella genome reveals evolutionary insights into the conquest of land by plants.</title>
        <authorList>
            <person name="Rensing S."/>
            <person name="Lang D."/>
            <person name="Zimmer A."/>
            <person name="Terry A."/>
            <person name="Salamov A."/>
            <person name="Shapiro H."/>
            <person name="Nishiyama T."/>
            <person name="Perroud P.-F."/>
            <person name="Lindquist E."/>
            <person name="Kamisugi Y."/>
            <person name="Tanahashi T."/>
            <person name="Sakakibara K."/>
            <person name="Fujita T."/>
            <person name="Oishi K."/>
            <person name="Shin-I T."/>
            <person name="Kuroki Y."/>
            <person name="Toyoda A."/>
            <person name="Suzuki Y."/>
            <person name="Hashimoto A."/>
            <person name="Yamaguchi K."/>
            <person name="Sugano A."/>
            <person name="Kohara Y."/>
            <person name="Fujiyama A."/>
            <person name="Anterola A."/>
            <person name="Aoki S."/>
            <person name="Ashton N."/>
            <person name="Barbazuk W.B."/>
            <person name="Barker E."/>
            <person name="Bennetzen J."/>
            <person name="Bezanilla M."/>
            <person name="Blankenship R."/>
            <person name="Cho S.H."/>
            <person name="Dutcher S."/>
            <person name="Estelle M."/>
            <person name="Fawcett J.A."/>
            <person name="Gundlach H."/>
            <person name="Hanada K."/>
            <person name="Heyl A."/>
            <person name="Hicks K.A."/>
            <person name="Hugh J."/>
            <person name="Lohr M."/>
            <person name="Mayer K."/>
            <person name="Melkozernov A."/>
            <person name="Murata T."/>
            <person name="Nelson D."/>
            <person name="Pils B."/>
            <person name="Prigge M."/>
            <person name="Reiss B."/>
            <person name="Renner T."/>
            <person name="Rombauts S."/>
            <person name="Rushton P."/>
            <person name="Sanderfoot A."/>
            <person name="Schween G."/>
            <person name="Shiu S.-H."/>
            <person name="Stueber K."/>
            <person name="Theodoulou F.L."/>
            <person name="Tu H."/>
            <person name="Van de Peer Y."/>
            <person name="Verrier P.J."/>
            <person name="Waters E."/>
            <person name="Wood A."/>
            <person name="Yang L."/>
            <person name="Cove D."/>
            <person name="Cuming A."/>
            <person name="Hasebe M."/>
            <person name="Lucas S."/>
            <person name="Mishler D.B."/>
            <person name="Reski R."/>
            <person name="Grigoriev I."/>
            <person name="Quatrano R.S."/>
            <person name="Boore J.L."/>
        </authorList>
    </citation>
    <scope>NUCLEOTIDE SEQUENCE [LARGE SCALE GENOMIC DNA]</scope>
    <source>
        <strain evidence="10 11">cv. Gransden 2004</strain>
    </source>
</reference>
<dbReference type="GO" id="GO:0006446">
    <property type="term" value="P:regulation of translational initiation"/>
    <property type="evidence" value="ECO:0000318"/>
    <property type="project" value="GO_Central"/>
</dbReference>
<gene>
    <name evidence="10" type="primary">LOC112279946</name>
    <name evidence="9" type="ORF">PHYPA_000599</name>
</gene>
<dbReference type="GeneID" id="112279946"/>
<dbReference type="STRING" id="3218.A0A2K1L801"/>
<dbReference type="SUPFAM" id="SSF54211">
    <property type="entry name" value="Ribosomal protein S5 domain 2-like"/>
    <property type="match status" value="1"/>
</dbReference>
<dbReference type="PaxDb" id="3218-PP1S86_180V6.1"/>
<keyword evidence="5" id="KW-0810">Translation regulation</keyword>
<evidence type="ECO:0000256" key="7">
    <source>
        <dbReference type="SAM" id="MobiDB-lite"/>
    </source>
</evidence>
<keyword evidence="11" id="KW-1185">Reference proteome</keyword>
<evidence type="ECO:0000256" key="6">
    <source>
        <dbReference type="ARBA" id="ARBA00023016"/>
    </source>
</evidence>
<dbReference type="EnsemblPlants" id="Pp3c1_13050V3.1">
    <property type="protein sequence ID" value="Pp3c1_13050V3.1"/>
    <property type="gene ID" value="Pp3c1_13050"/>
</dbReference>
<dbReference type="OrthoDB" id="2019251at2759"/>
<proteinExistence type="inferred from homology"/>
<sequence length="320" mass="35774">MEVEGNRIAQAEELEVLRSIYGEEDCWISSTNQFCEVQVRPADGANNGELILRLGVHFPESYPSESCPVVELNASWFSENSRRRVVAMFASLFEEAVGEVVVFRWVEWLKEQDWLWEEARSWVQEHAPPIEPVSEKDDSVSPPMVSDMPEEIVHSSERILDEKGLEELDTILGIVHGEPFTEKRSTFQAHLAPAKSVDDVKAVLDALLRNRKIAAATHNIMAFRISMPIKNTVLQDNDDDGETAAGGRLLHLLQIVNALNVVVVVSRWYGGIQLGPDRFKHINNAARSLLSSCGYIAGEKSSSTTQKSHSKSNPQKEQLA</sequence>
<reference evidence="9 11" key="2">
    <citation type="journal article" date="2018" name="Plant J.">
        <title>The Physcomitrella patens chromosome-scale assembly reveals moss genome structure and evolution.</title>
        <authorList>
            <person name="Lang D."/>
            <person name="Ullrich K.K."/>
            <person name="Murat F."/>
            <person name="Fuchs J."/>
            <person name="Jenkins J."/>
            <person name="Haas F.B."/>
            <person name="Piednoel M."/>
            <person name="Gundlach H."/>
            <person name="Van Bel M."/>
            <person name="Meyberg R."/>
            <person name="Vives C."/>
            <person name="Morata J."/>
            <person name="Symeonidi A."/>
            <person name="Hiss M."/>
            <person name="Muchero W."/>
            <person name="Kamisugi Y."/>
            <person name="Saleh O."/>
            <person name="Blanc G."/>
            <person name="Decker E.L."/>
            <person name="van Gessel N."/>
            <person name="Grimwood J."/>
            <person name="Hayes R.D."/>
            <person name="Graham S.W."/>
            <person name="Gunter L.E."/>
            <person name="McDaniel S.F."/>
            <person name="Hoernstein S.N.W."/>
            <person name="Larsson A."/>
            <person name="Li F.W."/>
            <person name="Perroud P.F."/>
            <person name="Phillips J."/>
            <person name="Ranjan P."/>
            <person name="Rokshar D.S."/>
            <person name="Rothfels C.J."/>
            <person name="Schneider L."/>
            <person name="Shu S."/>
            <person name="Stevenson D.W."/>
            <person name="Thummler F."/>
            <person name="Tillich M."/>
            <person name="Villarreal Aguilar J.C."/>
            <person name="Widiez T."/>
            <person name="Wong G.K."/>
            <person name="Wymore A."/>
            <person name="Zhang Y."/>
            <person name="Zimmer A.D."/>
            <person name="Quatrano R.S."/>
            <person name="Mayer K.F.X."/>
            <person name="Goodstein D."/>
            <person name="Casacuberta J.M."/>
            <person name="Vandepoele K."/>
            <person name="Reski R."/>
            <person name="Cuming A.C."/>
            <person name="Tuskan G.A."/>
            <person name="Maumus F."/>
            <person name="Salse J."/>
            <person name="Schmutz J."/>
            <person name="Rensing S.A."/>
        </authorList>
    </citation>
    <scope>NUCLEOTIDE SEQUENCE [LARGE SCALE GENOMIC DNA]</scope>
    <source>
        <strain evidence="10 11">cv. Gransden 2004</strain>
    </source>
</reference>
<dbReference type="Pfam" id="PF01205">
    <property type="entry name" value="Impact_N"/>
    <property type="match status" value="1"/>
</dbReference>
<keyword evidence="4" id="KW-0678">Repressor</keyword>
<dbReference type="InterPro" id="IPR036956">
    <property type="entry name" value="Impact_N_sf"/>
</dbReference>
<evidence type="ECO:0000256" key="1">
    <source>
        <dbReference type="ARBA" id="ARBA00004496"/>
    </source>
</evidence>
<keyword evidence="6" id="KW-0346">Stress response</keyword>
<dbReference type="Gene3D" id="3.30.230.30">
    <property type="entry name" value="Impact, N-terminal domain"/>
    <property type="match status" value="1"/>
</dbReference>
<dbReference type="CDD" id="cd23821">
    <property type="entry name" value="RWD_IMPACT"/>
    <property type="match status" value="1"/>
</dbReference>
<evidence type="ECO:0000256" key="2">
    <source>
        <dbReference type="ARBA" id="ARBA00007665"/>
    </source>
</evidence>
<dbReference type="InterPro" id="IPR023582">
    <property type="entry name" value="Impact"/>
</dbReference>
<dbReference type="SMART" id="SM00591">
    <property type="entry name" value="RWD"/>
    <property type="match status" value="1"/>
</dbReference>
<dbReference type="RefSeq" id="XP_073389494.1">
    <property type="nucleotide sequence ID" value="XM_073533393.1"/>
</dbReference>
<comment type="subcellular location">
    <subcellularLocation>
        <location evidence="1">Cytoplasm</location>
    </subcellularLocation>
</comment>
<name>A0A2K1L801_PHYPA</name>
<dbReference type="InterPro" id="IPR001498">
    <property type="entry name" value="Impact_N"/>
</dbReference>
<feature type="domain" description="RWD" evidence="8">
    <location>
        <begin position="12"/>
        <end position="116"/>
    </location>
</feature>
<evidence type="ECO:0000313" key="11">
    <source>
        <dbReference type="Proteomes" id="UP000006727"/>
    </source>
</evidence>
<feature type="region of interest" description="Disordered" evidence="7">
    <location>
        <begin position="300"/>
        <end position="320"/>
    </location>
</feature>
<dbReference type="InterPro" id="IPR016135">
    <property type="entry name" value="UBQ-conjugating_enzyme/RWD"/>
</dbReference>